<gene>
    <name evidence="2" type="ORF">DNG_05283</name>
</gene>
<keyword evidence="3" id="KW-1185">Reference proteome</keyword>
<evidence type="ECO:0000313" key="2">
    <source>
        <dbReference type="EMBL" id="SPO02610.1"/>
    </source>
</evidence>
<feature type="chain" id="PRO_5042078476" evidence="1">
    <location>
        <begin position="18"/>
        <end position="81"/>
    </location>
</feature>
<sequence>MLRASMVSAAALQATLALASCQCQNPVTLQGYGSFCGTEINSTLSGEALPAPVDAWLGIDYATQPVGGISSEYGKLSEDMV</sequence>
<comment type="caution">
    <text evidence="2">The sequence shown here is derived from an EMBL/GenBank/DDBJ whole genome shotgun (WGS) entry which is preliminary data.</text>
</comment>
<dbReference type="PROSITE" id="PS51257">
    <property type="entry name" value="PROKAR_LIPOPROTEIN"/>
    <property type="match status" value="1"/>
</dbReference>
<proteinExistence type="predicted"/>
<accession>A0AAE8SVB9</accession>
<evidence type="ECO:0000313" key="3">
    <source>
        <dbReference type="Proteomes" id="UP001187682"/>
    </source>
</evidence>
<evidence type="ECO:0000256" key="1">
    <source>
        <dbReference type="SAM" id="SignalP"/>
    </source>
</evidence>
<protein>
    <submittedName>
        <fullName evidence="2">Uncharacterized protein</fullName>
    </submittedName>
</protein>
<organism evidence="2 3">
    <name type="scientific">Cephalotrichum gorgonifer</name>
    <dbReference type="NCBI Taxonomy" id="2041049"/>
    <lineage>
        <taxon>Eukaryota</taxon>
        <taxon>Fungi</taxon>
        <taxon>Dikarya</taxon>
        <taxon>Ascomycota</taxon>
        <taxon>Pezizomycotina</taxon>
        <taxon>Sordariomycetes</taxon>
        <taxon>Hypocreomycetidae</taxon>
        <taxon>Microascales</taxon>
        <taxon>Microascaceae</taxon>
        <taxon>Cephalotrichum</taxon>
    </lineage>
</organism>
<reference evidence="2" key="1">
    <citation type="submission" date="2018-03" db="EMBL/GenBank/DDBJ databases">
        <authorList>
            <person name="Guldener U."/>
        </authorList>
    </citation>
    <scope>NUCLEOTIDE SEQUENCE</scope>
</reference>
<name>A0AAE8SVB9_9PEZI</name>
<dbReference type="EMBL" id="ONZQ02000006">
    <property type="protein sequence ID" value="SPO02610.1"/>
    <property type="molecule type" value="Genomic_DNA"/>
</dbReference>
<keyword evidence="1" id="KW-0732">Signal</keyword>
<feature type="signal peptide" evidence="1">
    <location>
        <begin position="1"/>
        <end position="17"/>
    </location>
</feature>
<dbReference type="Proteomes" id="UP001187682">
    <property type="component" value="Unassembled WGS sequence"/>
</dbReference>
<dbReference type="AlphaFoldDB" id="A0AAE8SVB9"/>